<feature type="domain" description="Wings apart-like protein C-terminal" evidence="2">
    <location>
        <begin position="417"/>
        <end position="755"/>
    </location>
</feature>
<dbReference type="EMBL" id="PTQR01000021">
    <property type="protein sequence ID" value="TKX25926.1"/>
    <property type="molecule type" value="Genomic_DNA"/>
</dbReference>
<feature type="compositionally biased region" description="Basic and acidic residues" evidence="1">
    <location>
        <begin position="83"/>
        <end position="92"/>
    </location>
</feature>
<feature type="compositionally biased region" description="Polar residues" evidence="1">
    <location>
        <begin position="55"/>
        <end position="70"/>
    </location>
</feature>
<gene>
    <name evidence="3" type="ORF">C1H76_1772</name>
</gene>
<comment type="caution">
    <text evidence="3">The sequence shown here is derived from an EMBL/GenBank/DDBJ whole genome shotgun (WGS) entry which is preliminary data.</text>
</comment>
<dbReference type="Gene3D" id="1.25.10.10">
    <property type="entry name" value="Leucine-rich Repeat Variant"/>
    <property type="match status" value="1"/>
</dbReference>
<evidence type="ECO:0000313" key="4">
    <source>
        <dbReference type="Proteomes" id="UP000308133"/>
    </source>
</evidence>
<feature type="compositionally biased region" description="Polar residues" evidence="1">
    <location>
        <begin position="33"/>
        <end position="43"/>
    </location>
</feature>
<feature type="compositionally biased region" description="Polar residues" evidence="1">
    <location>
        <begin position="131"/>
        <end position="152"/>
    </location>
</feature>
<proteinExistence type="predicted"/>
<evidence type="ECO:0000313" key="3">
    <source>
        <dbReference type="EMBL" id="TKX25926.1"/>
    </source>
</evidence>
<feature type="compositionally biased region" description="Acidic residues" evidence="1">
    <location>
        <begin position="328"/>
        <end position="339"/>
    </location>
</feature>
<name>A0A4U7BAB7_9PEZI</name>
<organism evidence="3 4">
    <name type="scientific">Elsinoe australis</name>
    <dbReference type="NCBI Taxonomy" id="40998"/>
    <lineage>
        <taxon>Eukaryota</taxon>
        <taxon>Fungi</taxon>
        <taxon>Dikarya</taxon>
        <taxon>Ascomycota</taxon>
        <taxon>Pezizomycotina</taxon>
        <taxon>Dothideomycetes</taxon>
        <taxon>Dothideomycetidae</taxon>
        <taxon>Myriangiales</taxon>
        <taxon>Elsinoaceae</taxon>
        <taxon>Elsinoe</taxon>
    </lineage>
</organism>
<dbReference type="AlphaFoldDB" id="A0A4U7BAB7"/>
<dbReference type="InterPro" id="IPR011989">
    <property type="entry name" value="ARM-like"/>
</dbReference>
<feature type="compositionally biased region" description="Basic and acidic residues" evidence="1">
    <location>
        <begin position="318"/>
        <end position="327"/>
    </location>
</feature>
<dbReference type="Pfam" id="PF07814">
    <property type="entry name" value="WAPL"/>
    <property type="match status" value="1"/>
</dbReference>
<feature type="region of interest" description="Disordered" evidence="1">
    <location>
        <begin position="265"/>
        <end position="301"/>
    </location>
</feature>
<feature type="region of interest" description="Disordered" evidence="1">
    <location>
        <begin position="318"/>
        <end position="353"/>
    </location>
</feature>
<sequence>MVAIFGSSPQVEGRKKTVTYGKLARVAKRPAQRSLTDTTSETSLARLPPRPKPAQVTSLGMAHTSNAPRQQTDDFDVPSSDSDSDRGDDRTAPLKKTSNKLVVPPADEDAERAARPTIRSRRPQIKETKKSNSSLPSHTRTQFVTAQQSGGLTSPPKKRKRGDNQEQVQDMAPTKTYGKVAATKQSKQAEVVETATKHTASERSAPSKRSFQEGVSAPARLAKMIDETMLYEDTPAGTPQITPCRPTLKKATSLTPKQNKLWDELLEPTSGPDLPRHKKSTTSKTRARNDSKALTEDQHPQLESHVITNGRVRLADRLKQDSQKEESFEFSDDGAESDISDERTTTKGSGQSITINSQGALGLRNTYAQNRSYLAEQMSMEDSLLMPLTDNVLKPSSKSQQRDEMDLDSEDEPSQGIRSIHELRAAGSKKRFLDDMDILLDDIKDHTRSAWSKRRSALMELSNKLDDLDFAARFIDNAFVATLAKECRSVKPSDTIADSLLLVVLTQITELELPRHVTDELIPAATWVSDSGSITNPRPVSSISKDRESNMSRISQDSYIEFMGGLGKSSFWRSSKPSTLTMDTLALRALEGLILKIRRNGHRQPILGSARTIEQVTLHVILANPDSDQLLKRHLALSNLEAESLSIASNTSAASKSWTSPITKSLVSFLANLLSSTSVQASDVTLSLRLLLNLTNNQSANCAIFASTGAGNLLLQHVGSVFSSQAKLADIDNATLDTLLLSLGLAINLAEHSDAVRRAALPNKEANVLTPLIKTFLQGQEASSQADSLEESRVNVAYGYLAVLLGNLCLNVRVKAVVEKEMGNLESLVRAVEEFLGYHRRVDRESQKDEEAEMAWESFTDRLGVVVGKLRGEA</sequence>
<dbReference type="InterPro" id="IPR022771">
    <property type="entry name" value="WAPL_C"/>
</dbReference>
<feature type="region of interest" description="Disordered" evidence="1">
    <location>
        <begin position="24"/>
        <end position="214"/>
    </location>
</feature>
<protein>
    <recommendedName>
        <fullName evidence="2">Wings apart-like protein C-terminal domain-containing protein</fullName>
    </recommendedName>
</protein>
<accession>A0A4U7BAB7</accession>
<evidence type="ECO:0000256" key="1">
    <source>
        <dbReference type="SAM" id="MobiDB-lite"/>
    </source>
</evidence>
<feature type="compositionally biased region" description="Basic and acidic residues" evidence="1">
    <location>
        <begin position="287"/>
        <end position="301"/>
    </location>
</feature>
<dbReference type="Proteomes" id="UP000308133">
    <property type="component" value="Unassembled WGS sequence"/>
</dbReference>
<reference evidence="3 4" key="1">
    <citation type="submission" date="2018-02" db="EMBL/GenBank/DDBJ databases">
        <title>Draft genome sequences of Elsinoe sp., causing black scab on jojoba.</title>
        <authorList>
            <person name="Stodart B."/>
            <person name="Jeffress S."/>
            <person name="Ash G."/>
            <person name="Arun Chinnappa K."/>
        </authorList>
    </citation>
    <scope>NUCLEOTIDE SEQUENCE [LARGE SCALE GENOMIC DNA]</scope>
    <source>
        <strain evidence="3 4">Hillstone_2</strain>
    </source>
</reference>
<feature type="region of interest" description="Disordered" evidence="1">
    <location>
        <begin position="393"/>
        <end position="418"/>
    </location>
</feature>
<evidence type="ECO:0000259" key="2">
    <source>
        <dbReference type="Pfam" id="PF07814"/>
    </source>
</evidence>